<organism evidence="6 7">
    <name type="scientific">Thermoflavimicrobium daqui</name>
    <dbReference type="NCBI Taxonomy" id="2137476"/>
    <lineage>
        <taxon>Bacteria</taxon>
        <taxon>Bacillati</taxon>
        <taxon>Bacillota</taxon>
        <taxon>Bacilli</taxon>
        <taxon>Bacillales</taxon>
        <taxon>Thermoactinomycetaceae</taxon>
        <taxon>Thermoflavimicrobium</taxon>
    </lineage>
</organism>
<evidence type="ECO:0000256" key="4">
    <source>
        <dbReference type="ARBA" id="ARBA00022840"/>
    </source>
</evidence>
<dbReference type="GO" id="GO:0005524">
    <property type="term" value="F:ATP binding"/>
    <property type="evidence" value="ECO:0007669"/>
    <property type="project" value="UniProtKB-KW"/>
</dbReference>
<dbReference type="PANTHER" id="PTHR42798:SF7">
    <property type="entry name" value="ALPHA-D-RIBOSE 1-METHYLPHOSPHONATE 5-TRIPHOSPHATE SYNTHASE SUBUNIT PHNL"/>
    <property type="match status" value="1"/>
</dbReference>
<dbReference type="OrthoDB" id="9791546at2"/>
<dbReference type="GO" id="GO:0016887">
    <property type="term" value="F:ATP hydrolysis activity"/>
    <property type="evidence" value="ECO:0007669"/>
    <property type="project" value="InterPro"/>
</dbReference>
<dbReference type="PROSITE" id="PS00211">
    <property type="entry name" value="ABC_TRANSPORTER_1"/>
    <property type="match status" value="1"/>
</dbReference>
<evidence type="ECO:0000259" key="5">
    <source>
        <dbReference type="PROSITE" id="PS50893"/>
    </source>
</evidence>
<comment type="caution">
    <text evidence="6">The sequence shown here is derived from an EMBL/GenBank/DDBJ whole genome shotgun (WGS) entry which is preliminary data.</text>
</comment>
<sequence length="252" mass="27701">MNAVIQTISLNKTYGKGINQFHALKDIQLSIYEGEFVAIMGTSGSGKSTLLHLLSGLDQPTTGEVLFNGKALHRLNDSQLTELRRDQIGFIFQFFHLIPVLSAEENVTLPAMLAGKTNQQLTVKARQLLQFMGIGQLAKSLPSQMSGGQQQRVAIARSLINDPKLILADEPTGSLDSKTSKEILTILQRFCAERNHSLAMVTHDPHVAAYADRVIFLQDGRIVYEHTFTSDHPQANASFLMKVVEEIGGSIS</sequence>
<accession>A0A364K5M2</accession>
<dbReference type="AlphaFoldDB" id="A0A364K5M2"/>
<proteinExistence type="inferred from homology"/>
<dbReference type="SMART" id="SM00382">
    <property type="entry name" value="AAA"/>
    <property type="match status" value="1"/>
</dbReference>
<reference evidence="6 7" key="1">
    <citation type="submission" date="2018-06" db="EMBL/GenBank/DDBJ databases">
        <title>Thermoflavimicrobium daqus sp. nov., a thermophilic microbe isolated from Moutai-flavour Daqu.</title>
        <authorList>
            <person name="Wang X."/>
            <person name="Zhou H."/>
        </authorList>
    </citation>
    <scope>NUCLEOTIDE SEQUENCE [LARGE SCALE GENOMIC DNA]</scope>
    <source>
        <strain evidence="6 7">FBKL4.011</strain>
    </source>
</reference>
<dbReference type="InterPro" id="IPR003593">
    <property type="entry name" value="AAA+_ATPase"/>
</dbReference>
<evidence type="ECO:0000313" key="7">
    <source>
        <dbReference type="Proteomes" id="UP000251213"/>
    </source>
</evidence>
<keyword evidence="6" id="KW-0449">Lipoprotein</keyword>
<keyword evidence="7" id="KW-1185">Reference proteome</keyword>
<dbReference type="FunFam" id="3.40.50.300:FF:000032">
    <property type="entry name" value="Export ABC transporter ATP-binding protein"/>
    <property type="match status" value="1"/>
</dbReference>
<dbReference type="GO" id="GO:0098796">
    <property type="term" value="C:membrane protein complex"/>
    <property type="evidence" value="ECO:0007669"/>
    <property type="project" value="UniProtKB-ARBA"/>
</dbReference>
<dbReference type="InterPro" id="IPR017871">
    <property type="entry name" value="ABC_transporter-like_CS"/>
</dbReference>
<dbReference type="EMBL" id="QJKK01000004">
    <property type="protein sequence ID" value="RAL24559.1"/>
    <property type="molecule type" value="Genomic_DNA"/>
</dbReference>
<dbReference type="SUPFAM" id="SSF52540">
    <property type="entry name" value="P-loop containing nucleoside triphosphate hydrolases"/>
    <property type="match status" value="1"/>
</dbReference>
<gene>
    <name evidence="6" type="ORF">DL897_09640</name>
</gene>
<evidence type="ECO:0000256" key="1">
    <source>
        <dbReference type="ARBA" id="ARBA00005417"/>
    </source>
</evidence>
<comment type="similarity">
    <text evidence="1">Belongs to the ABC transporter superfamily.</text>
</comment>
<dbReference type="CDD" id="cd03255">
    <property type="entry name" value="ABC_MJ0796_LolCDE_FtsE"/>
    <property type="match status" value="1"/>
</dbReference>
<keyword evidence="4 6" id="KW-0067">ATP-binding</keyword>
<dbReference type="InterPro" id="IPR017911">
    <property type="entry name" value="MacB-like_ATP-bd"/>
</dbReference>
<dbReference type="RefSeq" id="WP_113658930.1">
    <property type="nucleotide sequence ID" value="NZ_KZ845666.1"/>
</dbReference>
<feature type="domain" description="ABC transporter" evidence="5">
    <location>
        <begin position="5"/>
        <end position="244"/>
    </location>
</feature>
<dbReference type="Proteomes" id="UP000251213">
    <property type="component" value="Unassembled WGS sequence"/>
</dbReference>
<dbReference type="Gene3D" id="3.40.50.300">
    <property type="entry name" value="P-loop containing nucleotide triphosphate hydrolases"/>
    <property type="match status" value="1"/>
</dbReference>
<keyword evidence="2" id="KW-0813">Transport</keyword>
<dbReference type="InterPro" id="IPR003439">
    <property type="entry name" value="ABC_transporter-like_ATP-bd"/>
</dbReference>
<protein>
    <submittedName>
        <fullName evidence="6">Lipoprotein-releasing system ATP-binding protein LolD</fullName>
    </submittedName>
</protein>
<evidence type="ECO:0000313" key="6">
    <source>
        <dbReference type="EMBL" id="RAL24559.1"/>
    </source>
</evidence>
<evidence type="ECO:0000256" key="2">
    <source>
        <dbReference type="ARBA" id="ARBA00022448"/>
    </source>
</evidence>
<dbReference type="Pfam" id="PF00005">
    <property type="entry name" value="ABC_tran"/>
    <property type="match status" value="1"/>
</dbReference>
<dbReference type="PROSITE" id="PS50893">
    <property type="entry name" value="ABC_TRANSPORTER_2"/>
    <property type="match status" value="1"/>
</dbReference>
<dbReference type="PANTHER" id="PTHR42798">
    <property type="entry name" value="LIPOPROTEIN-RELEASING SYSTEM ATP-BINDING PROTEIN LOLD"/>
    <property type="match status" value="1"/>
</dbReference>
<dbReference type="GO" id="GO:0022857">
    <property type="term" value="F:transmembrane transporter activity"/>
    <property type="evidence" value="ECO:0007669"/>
    <property type="project" value="UniProtKB-ARBA"/>
</dbReference>
<keyword evidence="3" id="KW-0547">Nucleotide-binding</keyword>
<dbReference type="InterPro" id="IPR027417">
    <property type="entry name" value="P-loop_NTPase"/>
</dbReference>
<evidence type="ECO:0000256" key="3">
    <source>
        <dbReference type="ARBA" id="ARBA00022741"/>
    </source>
</evidence>
<reference evidence="6 7" key="2">
    <citation type="submission" date="2018-06" db="EMBL/GenBank/DDBJ databases">
        <authorList>
            <person name="Zhirakovskaya E."/>
        </authorList>
    </citation>
    <scope>NUCLEOTIDE SEQUENCE [LARGE SCALE GENOMIC DNA]</scope>
    <source>
        <strain evidence="6 7">FBKL4.011</strain>
    </source>
</reference>
<name>A0A364K5M2_9BACL</name>